<evidence type="ECO:0008006" key="8">
    <source>
        <dbReference type="Google" id="ProtNLM"/>
    </source>
</evidence>
<feature type="domain" description="PKD-like" evidence="5">
    <location>
        <begin position="764"/>
        <end position="842"/>
    </location>
</feature>
<evidence type="ECO:0000259" key="5">
    <source>
        <dbReference type="Pfam" id="PF19408"/>
    </source>
</evidence>
<dbReference type="OrthoDB" id="9757809at2"/>
<dbReference type="PANTHER" id="PTHR47199">
    <property type="entry name" value="PHOTOSYSTEM II STABILITY/ASSEMBLY FACTOR HCF136, CHLOROPLASTIC"/>
    <property type="match status" value="1"/>
</dbReference>
<evidence type="ECO:0000259" key="3">
    <source>
        <dbReference type="Pfam" id="PF14870"/>
    </source>
</evidence>
<feature type="domain" description="PKD-like" evidence="5">
    <location>
        <begin position="595"/>
        <end position="674"/>
    </location>
</feature>
<dbReference type="EMBL" id="AQHR01000073">
    <property type="protein sequence ID" value="EON76782.1"/>
    <property type="molecule type" value="Genomic_DNA"/>
</dbReference>
<dbReference type="InterPro" id="IPR045829">
    <property type="entry name" value="PKD_6"/>
</dbReference>
<dbReference type="RefSeq" id="WP_010854788.1">
    <property type="nucleotide sequence ID" value="NZ_AQHR01000073.1"/>
</dbReference>
<gene>
    <name evidence="6" type="ORF">ADIS_2653</name>
</gene>
<sequence>MVRFLFLGVLLMLAFQTFSQSWRRVGSWGNDYSDIKWINNEVGYICGENIFLRSVDGGLSWTELAAPTPERAVAMDFYDENRGIVLGPAGEIFLTSNGGRTWQRRTLPSQKALKNVVFLTSSQIWVIGASGTLIKSTNGGQNWEMVPTGSNHDFNSISFADAQTAYIATGGATVLKTLDGGNTWSSLPTDYEVSLNGIYFVSKDEGYAVGNLGTIIKTSDGASSWQFINSGIDTDFTAITFNRTNPLIGVIIGKGGTMLRTINAGLSFIQVASRTVQDINAIDFRQESNNVFAVANSGFLVSSTNSGNSWVIRLSGRSSNFTAVQFTSDVRGFITGERGMVLLTGNGGNTFTDRSRNLSLSFKALHFVTAAAGYVSGENGNLISTTNSGANWTTLNLGTNRSINGIHFFNIDRGFVVGARGFMASTVNRGINWTVLNAGEGTLDLHAVTFFEEAIGIAIGDRGHLLRTENGTNWSSISTSTTANLRAITLLDEQSAILVGDQGVILKTANRGLNWRRITTAYTSDLTDVEFLDESVGFITGRNGLMIRTFDGGETWERLETGTFQDLTGLSFGDLNVGYAVGHNGLMFQYTCQVPAQPTAIFGENNICLSRQIYTIQQGEEPGTTYEWRVDGGTIVEGQGSNRIVVNWEVAGRNAVMVRGQNSCGNGATSALEVVVSRQPNVAPPIEGEGVVCRGGITEFYVDSIPGTQYVWQVTGGIIRGGQGTSNIEVEWTTLGNHTLRVSTTNPCGQGPTSQKPIRVMTVPNRPGAISGSTQVGFQDVDYEVPSVQDINYQWELSGGGILLSGQGTNRVRVRWNQDGDHSLTVTPFNACEDGPNQRIDVNVNFITSMEDKYFTSEVEIFPNPSQGDVTVRLTGITDVREIRIYNSLGQEVLSLTLDSLSKELALKDLPKGLLQVVIRGRTKEYTKSLWVR</sequence>
<dbReference type="Gene3D" id="2.130.10.10">
    <property type="entry name" value="YVTN repeat-like/Quinoprotein amine dehydrogenase"/>
    <property type="match status" value="3"/>
</dbReference>
<proteinExistence type="predicted"/>
<feature type="domain" description="Photosynthesis system II assembly factor Ycf48/Hcf136-like" evidence="3">
    <location>
        <begin position="60"/>
        <end position="185"/>
    </location>
</feature>
<dbReference type="SUPFAM" id="SSF110296">
    <property type="entry name" value="Oligoxyloglucan reducing end-specific cellobiohydrolase"/>
    <property type="match status" value="3"/>
</dbReference>
<name>R7ZRS4_9BACT</name>
<comment type="caution">
    <text evidence="6">The sequence shown here is derived from an EMBL/GenBank/DDBJ whole genome shotgun (WGS) entry which is preliminary data.</text>
</comment>
<dbReference type="Pfam" id="PF14870">
    <property type="entry name" value="PSII_BNR"/>
    <property type="match status" value="2"/>
</dbReference>
<protein>
    <recommendedName>
        <fullName evidence="8">Photosynthesis system II assembly factor Ycf48/Hcf136-like domain-containing protein</fullName>
    </recommendedName>
</protein>
<organism evidence="6 7">
    <name type="scientific">Lunatimonas lonarensis</name>
    <dbReference type="NCBI Taxonomy" id="1232681"/>
    <lineage>
        <taxon>Bacteria</taxon>
        <taxon>Pseudomonadati</taxon>
        <taxon>Bacteroidota</taxon>
        <taxon>Cytophagia</taxon>
        <taxon>Cytophagales</taxon>
        <taxon>Cyclobacteriaceae</taxon>
    </lineage>
</organism>
<dbReference type="Pfam" id="PF18962">
    <property type="entry name" value="Por_Secre_tail"/>
    <property type="match status" value="1"/>
</dbReference>
<dbReference type="STRING" id="1232681.ADIS_2653"/>
<dbReference type="PATRIC" id="fig|1288963.3.peg.2644"/>
<keyword evidence="7" id="KW-1185">Reference proteome</keyword>
<dbReference type="Proteomes" id="UP000013909">
    <property type="component" value="Unassembled WGS sequence"/>
</dbReference>
<dbReference type="GO" id="GO:0009523">
    <property type="term" value="C:photosystem II"/>
    <property type="evidence" value="ECO:0007669"/>
    <property type="project" value="UniProtKB-KW"/>
</dbReference>
<accession>R7ZRS4</accession>
<dbReference type="PANTHER" id="PTHR47199:SF2">
    <property type="entry name" value="PHOTOSYSTEM II STABILITY_ASSEMBLY FACTOR HCF136, CHLOROPLASTIC"/>
    <property type="match status" value="1"/>
</dbReference>
<evidence type="ECO:0000256" key="1">
    <source>
        <dbReference type="ARBA" id="ARBA00022531"/>
    </source>
</evidence>
<feature type="domain" description="Photosynthesis system II assembly factor Ycf48/Hcf136-like" evidence="3">
    <location>
        <begin position="389"/>
        <end position="516"/>
    </location>
</feature>
<dbReference type="InterPro" id="IPR028203">
    <property type="entry name" value="PSII_CF48-like_dom"/>
</dbReference>
<keyword evidence="1" id="KW-0602">Photosynthesis</keyword>
<reference evidence="6 7" key="1">
    <citation type="submission" date="2013-02" db="EMBL/GenBank/DDBJ databases">
        <title>A novel strain isolated from Lonar lake, Maharashtra, India.</title>
        <authorList>
            <person name="Singh A."/>
        </authorList>
    </citation>
    <scope>NUCLEOTIDE SEQUENCE [LARGE SCALE GENOMIC DNA]</scope>
    <source>
        <strain evidence="6 7">AK24</strain>
    </source>
</reference>
<feature type="domain" description="Secretion system C-terminal sorting" evidence="4">
    <location>
        <begin position="861"/>
        <end position="930"/>
    </location>
</feature>
<evidence type="ECO:0000259" key="4">
    <source>
        <dbReference type="Pfam" id="PF18962"/>
    </source>
</evidence>
<dbReference type="NCBIfam" id="TIGR04183">
    <property type="entry name" value="Por_Secre_tail"/>
    <property type="match status" value="1"/>
</dbReference>
<evidence type="ECO:0000313" key="7">
    <source>
        <dbReference type="Proteomes" id="UP000013909"/>
    </source>
</evidence>
<dbReference type="AlphaFoldDB" id="R7ZRS4"/>
<dbReference type="GO" id="GO:0015979">
    <property type="term" value="P:photosynthesis"/>
    <property type="evidence" value="ECO:0007669"/>
    <property type="project" value="UniProtKB-KW"/>
</dbReference>
<dbReference type="InterPro" id="IPR015943">
    <property type="entry name" value="WD40/YVTN_repeat-like_dom_sf"/>
</dbReference>
<dbReference type="InterPro" id="IPR026444">
    <property type="entry name" value="Secre_tail"/>
</dbReference>
<dbReference type="Pfam" id="PF19408">
    <property type="entry name" value="PKD_6"/>
    <property type="match status" value="3"/>
</dbReference>
<feature type="domain" description="PKD-like" evidence="5">
    <location>
        <begin position="683"/>
        <end position="755"/>
    </location>
</feature>
<evidence type="ECO:0000313" key="6">
    <source>
        <dbReference type="EMBL" id="EON76782.1"/>
    </source>
</evidence>
<evidence type="ECO:0000256" key="2">
    <source>
        <dbReference type="ARBA" id="ARBA00023276"/>
    </source>
</evidence>
<keyword evidence="2" id="KW-0604">Photosystem II</keyword>